<feature type="region of interest" description="Disordered" evidence="1">
    <location>
        <begin position="1"/>
        <end position="29"/>
    </location>
</feature>
<evidence type="ECO:0000313" key="2">
    <source>
        <dbReference type="EMBL" id="URA10764.1"/>
    </source>
</evidence>
<keyword evidence="3" id="KW-1185">Reference proteome</keyword>
<dbReference type="RefSeq" id="WP_271435892.1">
    <property type="nucleotide sequence ID" value="NZ_CP073355.1"/>
</dbReference>
<proteinExistence type="predicted"/>
<evidence type="ECO:0000256" key="1">
    <source>
        <dbReference type="SAM" id="MobiDB-lite"/>
    </source>
</evidence>
<sequence>MKGDLFTGNGERVSKASKRKNGDTGLFCEDNRPKNRNYAARLLRQHGKTIYVGKKNYLKADIAKKNKRPGRKKNSAKRN</sequence>
<organism evidence="2 3">
    <name type="scientific">Thermospira aquatica</name>
    <dbReference type="NCBI Taxonomy" id="2828656"/>
    <lineage>
        <taxon>Bacteria</taxon>
        <taxon>Pseudomonadati</taxon>
        <taxon>Spirochaetota</taxon>
        <taxon>Spirochaetia</taxon>
        <taxon>Brevinematales</taxon>
        <taxon>Thermospiraceae</taxon>
        <taxon>Thermospira</taxon>
    </lineage>
</organism>
<gene>
    <name evidence="2" type="ORF">KDW03_02880</name>
</gene>
<reference evidence="2" key="2">
    <citation type="submission" date="2022-06" db="EMBL/GenBank/DDBJ databases">
        <title>Thermospira aquatica gen. nov., sp. nov.</title>
        <authorList>
            <person name="Ben Ali Gam Z."/>
            <person name="Labat M."/>
        </authorList>
    </citation>
    <scope>NUCLEOTIDE SEQUENCE</scope>
    <source>
        <strain evidence="2">F1F22</strain>
    </source>
</reference>
<protein>
    <submittedName>
        <fullName evidence="2">Uncharacterized protein</fullName>
    </submittedName>
</protein>
<dbReference type="AlphaFoldDB" id="A0AAX3BFC6"/>
<dbReference type="KEGG" id="taqu:KDW03_02880"/>
<name>A0AAX3BFC6_9SPIR</name>
<reference evidence="2" key="1">
    <citation type="submission" date="2021-04" db="EMBL/GenBank/DDBJ databases">
        <authorList>
            <person name="Postec A."/>
        </authorList>
    </citation>
    <scope>NUCLEOTIDE SEQUENCE</scope>
    <source>
        <strain evidence="2">F1F22</strain>
    </source>
</reference>
<dbReference type="EMBL" id="CP073355">
    <property type="protein sequence ID" value="URA10764.1"/>
    <property type="molecule type" value="Genomic_DNA"/>
</dbReference>
<dbReference type="Proteomes" id="UP001056539">
    <property type="component" value="Chromosome"/>
</dbReference>
<accession>A0AAX3BFC6</accession>
<evidence type="ECO:0000313" key="3">
    <source>
        <dbReference type="Proteomes" id="UP001056539"/>
    </source>
</evidence>